<evidence type="ECO:0000313" key="6">
    <source>
        <dbReference type="EMBL" id="KAG0150760.1"/>
    </source>
</evidence>
<dbReference type="OrthoDB" id="6132182at2759"/>
<keyword evidence="1" id="KW-0479">Metal-binding</keyword>
<feature type="domain" description="Tyrosinase copper-binding" evidence="5">
    <location>
        <begin position="384"/>
        <end position="395"/>
    </location>
</feature>
<evidence type="ECO:0000256" key="2">
    <source>
        <dbReference type="ARBA" id="ARBA00023008"/>
    </source>
</evidence>
<gene>
    <name evidence="6" type="ORF">CROQUDRAFT_652007</name>
</gene>
<dbReference type="InterPro" id="IPR008922">
    <property type="entry name" value="Di-copper_centre_dom_sf"/>
</dbReference>
<keyword evidence="7" id="KW-1185">Reference proteome</keyword>
<reference evidence="6" key="1">
    <citation type="submission" date="2013-11" db="EMBL/GenBank/DDBJ databases">
        <title>Genome sequence of the fusiform rust pathogen reveals effectors for host alternation and coevolution with pine.</title>
        <authorList>
            <consortium name="DOE Joint Genome Institute"/>
            <person name="Smith K."/>
            <person name="Pendleton A."/>
            <person name="Kubisiak T."/>
            <person name="Anderson C."/>
            <person name="Salamov A."/>
            <person name="Aerts A."/>
            <person name="Riley R."/>
            <person name="Clum A."/>
            <person name="Lindquist E."/>
            <person name="Ence D."/>
            <person name="Campbell M."/>
            <person name="Kronenberg Z."/>
            <person name="Feau N."/>
            <person name="Dhillon B."/>
            <person name="Hamelin R."/>
            <person name="Burleigh J."/>
            <person name="Smith J."/>
            <person name="Yandell M."/>
            <person name="Nelson C."/>
            <person name="Grigoriev I."/>
            <person name="Davis J."/>
        </authorList>
    </citation>
    <scope>NUCLEOTIDE SEQUENCE</scope>
    <source>
        <strain evidence="6">G11</strain>
    </source>
</reference>
<dbReference type="Proteomes" id="UP000886653">
    <property type="component" value="Unassembled WGS sequence"/>
</dbReference>
<evidence type="ECO:0000256" key="1">
    <source>
        <dbReference type="ARBA" id="ARBA00022723"/>
    </source>
</evidence>
<dbReference type="InterPro" id="IPR002227">
    <property type="entry name" value="Tyrosinase_Cu-bd"/>
</dbReference>
<dbReference type="PRINTS" id="PR00092">
    <property type="entry name" value="TYROSINASE"/>
</dbReference>
<dbReference type="SUPFAM" id="SSF48056">
    <property type="entry name" value="Di-copper centre-containing domain"/>
    <property type="match status" value="1"/>
</dbReference>
<dbReference type="InterPro" id="IPR050316">
    <property type="entry name" value="Tyrosinase/Hemocyanin"/>
</dbReference>
<evidence type="ECO:0000256" key="3">
    <source>
        <dbReference type="SAM" id="MobiDB-lite"/>
    </source>
</evidence>
<dbReference type="EMBL" id="MU167217">
    <property type="protein sequence ID" value="KAG0150760.1"/>
    <property type="molecule type" value="Genomic_DNA"/>
</dbReference>
<name>A0A9P6TGI4_9BASI</name>
<dbReference type="Gene3D" id="1.10.1280.10">
    <property type="entry name" value="Di-copper center containing domain from catechol oxidase"/>
    <property type="match status" value="1"/>
</dbReference>
<evidence type="ECO:0000259" key="5">
    <source>
        <dbReference type="PROSITE" id="PS00498"/>
    </source>
</evidence>
<dbReference type="PANTHER" id="PTHR11474">
    <property type="entry name" value="TYROSINASE FAMILY MEMBER"/>
    <property type="match status" value="1"/>
</dbReference>
<comment type="caution">
    <text evidence="6">The sequence shown here is derived from an EMBL/GenBank/DDBJ whole genome shotgun (WGS) entry which is preliminary data.</text>
</comment>
<dbReference type="GO" id="GO:0016491">
    <property type="term" value="F:oxidoreductase activity"/>
    <property type="evidence" value="ECO:0007669"/>
    <property type="project" value="InterPro"/>
</dbReference>
<keyword evidence="4" id="KW-0732">Signal</keyword>
<feature type="region of interest" description="Disordered" evidence="3">
    <location>
        <begin position="66"/>
        <end position="153"/>
    </location>
</feature>
<evidence type="ECO:0000313" key="7">
    <source>
        <dbReference type="Proteomes" id="UP000886653"/>
    </source>
</evidence>
<feature type="signal peptide" evidence="4">
    <location>
        <begin position="1"/>
        <end position="25"/>
    </location>
</feature>
<feature type="chain" id="PRO_5040246158" description="Tyrosinase copper-binding domain-containing protein" evidence="4">
    <location>
        <begin position="26"/>
        <end position="477"/>
    </location>
</feature>
<dbReference type="AlphaFoldDB" id="A0A9P6TGI4"/>
<dbReference type="GO" id="GO:0046872">
    <property type="term" value="F:metal ion binding"/>
    <property type="evidence" value="ECO:0007669"/>
    <property type="project" value="UniProtKB-KW"/>
</dbReference>
<keyword evidence="2" id="KW-0186">Copper</keyword>
<accession>A0A9P6TGI4</accession>
<dbReference type="PANTHER" id="PTHR11474:SF126">
    <property type="entry name" value="TYROSINASE-LIKE PROTEIN TYR-1-RELATED"/>
    <property type="match status" value="1"/>
</dbReference>
<dbReference type="PROSITE" id="PS00498">
    <property type="entry name" value="TYROSINASE_2"/>
    <property type="match status" value="1"/>
</dbReference>
<sequence length="477" mass="52994">MKTSTKPFLLSFIVYQSLLYSPLNALPQPFHLRWLPPSGSDNFLSQFDNQWANFFPNFLPQAHQSNQLANQHSSPLSNQPTTHSSTNGNPNTVSRTPDQSAPMSSPTINPSPKATPLPVSNNINSATPTKTVDTPSVSSKQTNTSLASSSTSGTCNTIQVRKEWRSMERSQQKAYLSAVKCMLGKPSTLQPNSRLRLYDDFESVHDRSRPDVHWVARFLPWHRHFIHLYEQALQSCGYTGALPRWDWSLDAANVTASPVWSSDPEIGFGGNGMDFSNDQDGLGGGTVEDGAFAKLQLLYPDSHLLERGFNSPSEFNQGGTLYGSQYFDPNAIKVVKSSSNFIDFHVALEGTNPSSSGPDSPGPHATIHAIIGGDMSPTSYAANDPIFFLHHANVDYVWWSWQQDDLKNRLTSYGGNLVQGQDTNDASLNDKLTYLGYSPDLTVRDAMDTSVYPYCYRCKLFFLLPPFSSFFFIVIRY</sequence>
<protein>
    <recommendedName>
        <fullName evidence="5">Tyrosinase copper-binding domain-containing protein</fullName>
    </recommendedName>
</protein>
<organism evidence="6 7">
    <name type="scientific">Cronartium quercuum f. sp. fusiforme G11</name>
    <dbReference type="NCBI Taxonomy" id="708437"/>
    <lineage>
        <taxon>Eukaryota</taxon>
        <taxon>Fungi</taxon>
        <taxon>Dikarya</taxon>
        <taxon>Basidiomycota</taxon>
        <taxon>Pucciniomycotina</taxon>
        <taxon>Pucciniomycetes</taxon>
        <taxon>Pucciniales</taxon>
        <taxon>Coleosporiaceae</taxon>
        <taxon>Cronartium</taxon>
    </lineage>
</organism>
<evidence type="ECO:0000256" key="4">
    <source>
        <dbReference type="SAM" id="SignalP"/>
    </source>
</evidence>
<dbReference type="Pfam" id="PF00264">
    <property type="entry name" value="Tyrosinase"/>
    <property type="match status" value="1"/>
</dbReference>
<proteinExistence type="predicted"/>